<dbReference type="AlphaFoldDB" id="A0A0F9L5A9"/>
<protein>
    <submittedName>
        <fullName evidence="1">Uncharacterized protein</fullName>
    </submittedName>
</protein>
<comment type="caution">
    <text evidence="1">The sequence shown here is derived from an EMBL/GenBank/DDBJ whole genome shotgun (WGS) entry which is preliminary data.</text>
</comment>
<evidence type="ECO:0000313" key="1">
    <source>
        <dbReference type="EMBL" id="KKM22795.1"/>
    </source>
</evidence>
<accession>A0A0F9L5A9</accession>
<dbReference type="EMBL" id="LAZR01013259">
    <property type="protein sequence ID" value="KKM22795.1"/>
    <property type="molecule type" value="Genomic_DNA"/>
</dbReference>
<proteinExistence type="predicted"/>
<organism evidence="1">
    <name type="scientific">marine sediment metagenome</name>
    <dbReference type="NCBI Taxonomy" id="412755"/>
    <lineage>
        <taxon>unclassified sequences</taxon>
        <taxon>metagenomes</taxon>
        <taxon>ecological metagenomes</taxon>
    </lineage>
</organism>
<name>A0A0F9L5A9_9ZZZZ</name>
<gene>
    <name evidence="1" type="ORF">LCGC14_1621700</name>
</gene>
<reference evidence="1" key="1">
    <citation type="journal article" date="2015" name="Nature">
        <title>Complex archaea that bridge the gap between prokaryotes and eukaryotes.</title>
        <authorList>
            <person name="Spang A."/>
            <person name="Saw J.H."/>
            <person name="Jorgensen S.L."/>
            <person name="Zaremba-Niedzwiedzka K."/>
            <person name="Martijn J."/>
            <person name="Lind A.E."/>
            <person name="van Eijk R."/>
            <person name="Schleper C."/>
            <person name="Guy L."/>
            <person name="Ettema T.J."/>
        </authorList>
    </citation>
    <scope>NUCLEOTIDE SEQUENCE</scope>
</reference>
<sequence>MGKIMTANVLPDGDVVKEWGSTGINHCDQIDEISPITSDYIFTTYWDGTAHDRFTMQNAGQKSSVFTKIIVKIYCEETTPGLKIHVTPYINGSPLSGKYINCPSTPGWVTDTWDNLEYDKNAMNTLEIQVRANIADKMGVIFIYSLYAEFTYSTPWAPDEWTDPIVTKNGNYAYTSQSFKWNTDSMEILWEKAWYYQYEVRRSIDVWDFMQPGFLCLYCFVEYSTNLPSIVETWQSLIEESDIWLKLCCGLFSGSDEEAELKSPALYLFPDRWYIVELIFKRRQQNQSFTLWTESEWCGGLPLTGCHLGFEWVLMTTSSEVS</sequence>